<dbReference type="InterPro" id="IPR015421">
    <property type="entry name" value="PyrdxlP-dep_Trfase_major"/>
</dbReference>
<evidence type="ECO:0000256" key="2">
    <source>
        <dbReference type="ARBA" id="ARBA00022898"/>
    </source>
</evidence>
<protein>
    <submittedName>
        <fullName evidence="5">Selenocysteine synthase</fullName>
    </submittedName>
</protein>
<dbReference type="InterPro" id="IPR015424">
    <property type="entry name" value="PyrdxlP-dep_Trfase"/>
</dbReference>
<evidence type="ECO:0000256" key="3">
    <source>
        <dbReference type="ARBA" id="ARBA00044507"/>
    </source>
</evidence>
<evidence type="ECO:0000313" key="5">
    <source>
        <dbReference type="EMBL" id="QOY89199.1"/>
    </source>
</evidence>
<comment type="cofactor">
    <cofactor evidence="1 4">
        <name>pyridoxal 5'-phosphate</name>
        <dbReference type="ChEBI" id="CHEBI:597326"/>
    </cofactor>
</comment>
<reference evidence="5 6" key="1">
    <citation type="submission" date="2020-10" db="EMBL/GenBank/DDBJ databases">
        <title>Complete genome sequence of Paludibaculum fermentans P105T, a facultatively anaerobic acidobacterium capable of dissimilatory Fe(III) reduction.</title>
        <authorList>
            <person name="Dedysh S.N."/>
            <person name="Beletsky A.V."/>
            <person name="Kulichevskaya I.S."/>
            <person name="Mardanov A.V."/>
            <person name="Ravin N.V."/>
        </authorList>
    </citation>
    <scope>NUCLEOTIDE SEQUENCE [LARGE SCALE GENOMIC DNA]</scope>
    <source>
        <strain evidence="5 6">P105</strain>
    </source>
</reference>
<dbReference type="SUPFAM" id="SSF53383">
    <property type="entry name" value="PLP-dependent transferases"/>
    <property type="match status" value="1"/>
</dbReference>
<comment type="similarity">
    <text evidence="3">Belongs to the SelA family.</text>
</comment>
<name>A0A7S7SLB1_PALFE</name>
<proteinExistence type="inferred from homology"/>
<dbReference type="Gene3D" id="3.40.640.10">
    <property type="entry name" value="Type I PLP-dependent aspartate aminotransferase-like (Major domain)"/>
    <property type="match status" value="1"/>
</dbReference>
<dbReference type="Proteomes" id="UP000593892">
    <property type="component" value="Chromosome"/>
</dbReference>
<dbReference type="InterPro" id="IPR018319">
    <property type="entry name" value="SelA-like"/>
</dbReference>
<gene>
    <name evidence="5" type="ORF">IRI77_04355</name>
</gene>
<evidence type="ECO:0000256" key="4">
    <source>
        <dbReference type="PIRSR" id="PIRSR618319-50"/>
    </source>
</evidence>
<evidence type="ECO:0000313" key="6">
    <source>
        <dbReference type="Proteomes" id="UP000593892"/>
    </source>
</evidence>
<dbReference type="PANTHER" id="PTHR32328:SF0">
    <property type="entry name" value="L-SERYL-TRNA(SEC) SELENIUM TRANSFERASE"/>
    <property type="match status" value="1"/>
</dbReference>
<dbReference type="GO" id="GO:0004125">
    <property type="term" value="F:L-seryl-tRNA(Sec) selenium transferase activity"/>
    <property type="evidence" value="ECO:0007669"/>
    <property type="project" value="TreeGrafter"/>
</dbReference>
<feature type="modified residue" description="N6-(pyridoxal phosphate)lysine" evidence="4">
    <location>
        <position position="230"/>
    </location>
</feature>
<dbReference type="EMBL" id="CP063849">
    <property type="protein sequence ID" value="QOY89199.1"/>
    <property type="molecule type" value="Genomic_DNA"/>
</dbReference>
<dbReference type="Pfam" id="PF03841">
    <property type="entry name" value="SelA"/>
    <property type="match status" value="1"/>
</dbReference>
<keyword evidence="6" id="KW-1185">Reference proteome</keyword>
<keyword evidence="2 4" id="KW-0663">Pyridoxal phosphate</keyword>
<dbReference type="AlphaFoldDB" id="A0A7S7SLB1"/>
<evidence type="ECO:0000256" key="1">
    <source>
        <dbReference type="ARBA" id="ARBA00001933"/>
    </source>
</evidence>
<organism evidence="5 6">
    <name type="scientific">Paludibaculum fermentans</name>
    <dbReference type="NCBI Taxonomy" id="1473598"/>
    <lineage>
        <taxon>Bacteria</taxon>
        <taxon>Pseudomonadati</taxon>
        <taxon>Acidobacteriota</taxon>
        <taxon>Terriglobia</taxon>
        <taxon>Bryobacterales</taxon>
        <taxon>Bryobacteraceae</taxon>
        <taxon>Paludibaculum</taxon>
    </lineage>
</organism>
<sequence>MFGRRPFLGFMSSLPFAPGLRAATKKRDVIAELGVRTFINAAGTYTALTASLMPPEVMDAMRTASRQYVNLIDLQDAVGKRIATLLECESAMVTSGAACALTIGTAACLTGKDRARIQRLPDVTGMPGEVLVQKSHRYGYDHAVRACGVKLVEIETAEELEKAAGPQSAMMLFFNDAEPRGRINADEWARLGKKLNIPTFNDASADVPPVSNLKKYTKLGFDLVTFSGGKGICGPQSAGLLLGRKDLIEAARMNTSPNSDTISRGMKVNKEEMVGMLVALEAFMQRDHEAEGREWDKRVATIQKAAEKYKTVSCSVEVPPIANHTPHLKIKWDQGAIRIAPPDVLKALREGSPSIEACPMTNKEMLVFTVWMMQPGDAEVVARRVAEILKQASA</sequence>
<dbReference type="PANTHER" id="PTHR32328">
    <property type="entry name" value="L-SERYL-TRNA(SEC) SELENIUM TRANSFERASE"/>
    <property type="match status" value="1"/>
</dbReference>
<accession>A0A7S7SLB1</accession>
<dbReference type="KEGG" id="pfer:IRI77_04355"/>